<feature type="domain" description="Myb-like DNA-binding" evidence="2">
    <location>
        <begin position="5"/>
        <end position="50"/>
    </location>
</feature>
<evidence type="ECO:0000259" key="2">
    <source>
        <dbReference type="Pfam" id="PF22980"/>
    </source>
</evidence>
<feature type="compositionally biased region" description="Basic and acidic residues" evidence="1">
    <location>
        <begin position="327"/>
        <end position="343"/>
    </location>
</feature>
<evidence type="ECO:0000313" key="3">
    <source>
        <dbReference type="EMBL" id="KAF2739101.1"/>
    </source>
</evidence>
<evidence type="ECO:0000256" key="1">
    <source>
        <dbReference type="SAM" id="MobiDB-lite"/>
    </source>
</evidence>
<organism evidence="3 4">
    <name type="scientific">Polyplosphaeria fusca</name>
    <dbReference type="NCBI Taxonomy" id="682080"/>
    <lineage>
        <taxon>Eukaryota</taxon>
        <taxon>Fungi</taxon>
        <taxon>Dikarya</taxon>
        <taxon>Ascomycota</taxon>
        <taxon>Pezizomycotina</taxon>
        <taxon>Dothideomycetes</taxon>
        <taxon>Pleosporomycetidae</taxon>
        <taxon>Pleosporales</taxon>
        <taxon>Tetraplosphaeriaceae</taxon>
        <taxon>Polyplosphaeria</taxon>
    </lineage>
</organism>
<keyword evidence="4" id="KW-1185">Reference proteome</keyword>
<feature type="domain" description="Myb-like DNA-binding" evidence="2">
    <location>
        <begin position="60"/>
        <end position="105"/>
    </location>
</feature>
<comment type="caution">
    <text evidence="3">The sequence shown here is derived from an EMBL/GenBank/DDBJ whole genome shotgun (WGS) entry which is preliminary data.</text>
</comment>
<dbReference type="Pfam" id="PF22980">
    <property type="entry name" value="Myb_DNA-bind_8"/>
    <property type="match status" value="2"/>
</dbReference>
<name>A0A9P4R9X2_9PLEO</name>
<dbReference type="Proteomes" id="UP000799444">
    <property type="component" value="Unassembled WGS sequence"/>
</dbReference>
<dbReference type="AlphaFoldDB" id="A0A9P4R9X2"/>
<feature type="compositionally biased region" description="Basic and acidic residues" evidence="1">
    <location>
        <begin position="154"/>
        <end position="163"/>
    </location>
</feature>
<reference evidence="3" key="1">
    <citation type="journal article" date="2020" name="Stud. Mycol.">
        <title>101 Dothideomycetes genomes: a test case for predicting lifestyles and emergence of pathogens.</title>
        <authorList>
            <person name="Haridas S."/>
            <person name="Albert R."/>
            <person name="Binder M."/>
            <person name="Bloem J."/>
            <person name="Labutti K."/>
            <person name="Salamov A."/>
            <person name="Andreopoulos B."/>
            <person name="Baker S."/>
            <person name="Barry K."/>
            <person name="Bills G."/>
            <person name="Bluhm B."/>
            <person name="Cannon C."/>
            <person name="Castanera R."/>
            <person name="Culley D."/>
            <person name="Daum C."/>
            <person name="Ezra D."/>
            <person name="Gonzalez J."/>
            <person name="Henrissat B."/>
            <person name="Kuo A."/>
            <person name="Liang C."/>
            <person name="Lipzen A."/>
            <person name="Lutzoni F."/>
            <person name="Magnuson J."/>
            <person name="Mondo S."/>
            <person name="Nolan M."/>
            <person name="Ohm R."/>
            <person name="Pangilinan J."/>
            <person name="Park H.-J."/>
            <person name="Ramirez L."/>
            <person name="Alfaro M."/>
            <person name="Sun H."/>
            <person name="Tritt A."/>
            <person name="Yoshinaga Y."/>
            <person name="Zwiers L.-H."/>
            <person name="Turgeon B."/>
            <person name="Goodwin S."/>
            <person name="Spatafora J."/>
            <person name="Crous P."/>
            <person name="Grigoriev I."/>
        </authorList>
    </citation>
    <scope>NUCLEOTIDE SEQUENCE</scope>
    <source>
        <strain evidence="3">CBS 125425</strain>
    </source>
</reference>
<sequence>MPSEEENVKYLYTVLTAGGTPQIDFNKVSETLGLKMSATNKRWSRLKIAMTQDKNAGPAAHQFVWLCLKNSARDTAFDWNTIAEKCNTTSGAAAKRYSRLKQAFESGEAMPPATPKVSQNGEKEKKPATPRKRKTGTDDEAKKEESVEGEDEVADTKKEDAQPKKKRARVNKKASTDEIKDVKEESSEGAEEAADTKKKAAQSKKRAPAKTKAPIDEVKIPKTPRGKKVAAVKEQPAKEEEDSVEDEKESVKDEKESTKDEKESVKSSFVDDALANVDEVIANLEAHANDLKAEHDASVNQLKTEEAAASEVYEDAQELPEGPTQARTEDWIMNRSDERQESD</sequence>
<feature type="compositionally biased region" description="Basic and acidic residues" evidence="1">
    <location>
        <begin position="135"/>
        <end position="146"/>
    </location>
</feature>
<feature type="compositionally biased region" description="Basic and acidic residues" evidence="1">
    <location>
        <begin position="249"/>
        <end position="265"/>
    </location>
</feature>
<proteinExistence type="predicted"/>
<dbReference type="OrthoDB" id="3944408at2759"/>
<feature type="region of interest" description="Disordered" evidence="1">
    <location>
        <begin position="104"/>
        <end position="267"/>
    </location>
</feature>
<feature type="region of interest" description="Disordered" evidence="1">
    <location>
        <begin position="295"/>
        <end position="343"/>
    </location>
</feature>
<feature type="compositionally biased region" description="Basic and acidic residues" evidence="1">
    <location>
        <begin position="174"/>
        <end position="186"/>
    </location>
</feature>
<dbReference type="InterPro" id="IPR054505">
    <property type="entry name" value="Myb_DNA-bind_8"/>
</dbReference>
<gene>
    <name evidence="3" type="ORF">EJ04DRAFT_583543</name>
</gene>
<accession>A0A9P4R9X2</accession>
<protein>
    <recommendedName>
        <fullName evidence="2">Myb-like DNA-binding domain-containing protein</fullName>
    </recommendedName>
</protein>
<dbReference type="EMBL" id="ML996106">
    <property type="protein sequence ID" value="KAF2739101.1"/>
    <property type="molecule type" value="Genomic_DNA"/>
</dbReference>
<feature type="compositionally biased region" description="Basic residues" evidence="1">
    <location>
        <begin position="199"/>
        <end position="209"/>
    </location>
</feature>
<evidence type="ECO:0000313" key="4">
    <source>
        <dbReference type="Proteomes" id="UP000799444"/>
    </source>
</evidence>
<feature type="compositionally biased region" description="Acidic residues" evidence="1">
    <location>
        <begin position="239"/>
        <end position="248"/>
    </location>
</feature>